<protein>
    <submittedName>
        <fullName evidence="2">Glutamine--fructose-6-phosphate aminotransferase [isomerizing]</fullName>
    </submittedName>
</protein>
<evidence type="ECO:0000313" key="3">
    <source>
        <dbReference type="Proteomes" id="UP000286746"/>
    </source>
</evidence>
<dbReference type="InterPro" id="IPR035488">
    <property type="entry name" value="FrlB_SIS"/>
</dbReference>
<keyword evidence="2" id="KW-0032">Aminotransferase</keyword>
<gene>
    <name evidence="2" type="primary">glmS_3</name>
    <name evidence="2" type="ORF">GKJPGBOP_07638</name>
</gene>
<dbReference type="AlphaFoldDB" id="A0A401WES2"/>
<accession>A0A401WES2</accession>
<evidence type="ECO:0000259" key="1">
    <source>
        <dbReference type="PROSITE" id="PS51464"/>
    </source>
</evidence>
<dbReference type="Gene3D" id="3.40.50.10490">
    <property type="entry name" value="Glucose-6-phosphate isomerase like protein, domain 1"/>
    <property type="match status" value="2"/>
</dbReference>
<dbReference type="GO" id="GO:0006002">
    <property type="term" value="P:fructose 6-phosphate metabolic process"/>
    <property type="evidence" value="ECO:0007669"/>
    <property type="project" value="TreeGrafter"/>
</dbReference>
<dbReference type="GO" id="GO:0006487">
    <property type="term" value="P:protein N-linked glycosylation"/>
    <property type="evidence" value="ECO:0007669"/>
    <property type="project" value="TreeGrafter"/>
</dbReference>
<dbReference type="Proteomes" id="UP000286746">
    <property type="component" value="Unassembled WGS sequence"/>
</dbReference>
<comment type="caution">
    <text evidence="2">The sequence shown here is derived from an EMBL/GenBank/DDBJ whole genome shotgun (WGS) entry which is preliminary data.</text>
</comment>
<dbReference type="GO" id="GO:0006047">
    <property type="term" value="P:UDP-N-acetylglucosamine metabolic process"/>
    <property type="evidence" value="ECO:0007669"/>
    <property type="project" value="TreeGrafter"/>
</dbReference>
<dbReference type="PANTHER" id="PTHR10937">
    <property type="entry name" value="GLUCOSAMINE--FRUCTOSE-6-PHOSPHATE AMINOTRANSFERASE, ISOMERIZING"/>
    <property type="match status" value="1"/>
</dbReference>
<dbReference type="GO" id="GO:0097367">
    <property type="term" value="F:carbohydrate derivative binding"/>
    <property type="evidence" value="ECO:0007669"/>
    <property type="project" value="InterPro"/>
</dbReference>
<sequence length="342" mass="37181">MTTATLPLKPITEDFKEAVAFALSQHGTARAFVAEAVAAGLRNVFLVGCGGSLTASYPVHFLLETRAGFPVFHMNSDEFNLRKPALLGEGSLVLVSSHTGTTKETVAAAHYARSTGARVAALTRDDDSPLAQAADIAFTYRSEDTVVAPKGVLFGQLAYALLESTGVKGDYAAVRKAYEALPDALYTAQEEGEALAHSIATALADEPVTYVLSAGPNYGAGYGFTMCYLMEMQWKHGGSYHAGEFFHGAFEVVTEDQPVILFLGEDATRPMAERTKAFLDKYTRKAHYVDSRLFSLPGVPEAVRGDITPIALDVFGTRLARHYESVRGHDLDKRRYMFQVEY</sequence>
<dbReference type="RefSeq" id="WP_125057870.1">
    <property type="nucleotide sequence ID" value="NZ_BHZD01000001.1"/>
</dbReference>
<dbReference type="EMBL" id="BHZD01000001">
    <property type="protein sequence ID" value="GCD47844.1"/>
    <property type="molecule type" value="Genomic_DNA"/>
</dbReference>
<dbReference type="InterPro" id="IPR046348">
    <property type="entry name" value="SIS_dom_sf"/>
</dbReference>
<evidence type="ECO:0000313" key="2">
    <source>
        <dbReference type="EMBL" id="GCD47844.1"/>
    </source>
</evidence>
<dbReference type="InterPro" id="IPR024713">
    <property type="entry name" value="Fructosamine_deglycase_FrlB"/>
</dbReference>
<proteinExistence type="predicted"/>
<dbReference type="SUPFAM" id="SSF53697">
    <property type="entry name" value="SIS domain"/>
    <property type="match status" value="1"/>
</dbReference>
<reference evidence="2 3" key="1">
    <citation type="submission" date="2018-11" db="EMBL/GenBank/DDBJ databases">
        <title>Whole genome sequence of Streptomyces paromomycinus NBRC 15454(T).</title>
        <authorList>
            <person name="Komaki H."/>
            <person name="Tamura T."/>
        </authorList>
    </citation>
    <scope>NUCLEOTIDE SEQUENCE [LARGE SCALE GENOMIC DNA]</scope>
    <source>
        <strain evidence="2 3">NBRC 15454</strain>
    </source>
</reference>
<dbReference type="PANTHER" id="PTHR10937:SF14">
    <property type="entry name" value="FRUCTOSELYSINE 6-PHOSPHATE DEGLYCASE"/>
    <property type="match status" value="1"/>
</dbReference>
<dbReference type="Pfam" id="PF01380">
    <property type="entry name" value="SIS"/>
    <property type="match status" value="1"/>
</dbReference>
<organism evidence="2 3">
    <name type="scientific">Streptomyces paromomycinus</name>
    <name type="common">Streptomyces rimosus subsp. paromomycinus</name>
    <dbReference type="NCBI Taxonomy" id="92743"/>
    <lineage>
        <taxon>Bacteria</taxon>
        <taxon>Bacillati</taxon>
        <taxon>Actinomycetota</taxon>
        <taxon>Actinomycetes</taxon>
        <taxon>Kitasatosporales</taxon>
        <taxon>Streptomycetaceae</taxon>
        <taxon>Streptomyces</taxon>
    </lineage>
</organism>
<name>A0A401WES2_STREY</name>
<dbReference type="CDD" id="cd05710">
    <property type="entry name" value="SIS_1"/>
    <property type="match status" value="1"/>
</dbReference>
<dbReference type="InterPro" id="IPR001347">
    <property type="entry name" value="SIS_dom"/>
</dbReference>
<keyword evidence="3" id="KW-1185">Reference proteome</keyword>
<dbReference type="PROSITE" id="PS51464">
    <property type="entry name" value="SIS"/>
    <property type="match status" value="1"/>
</dbReference>
<dbReference type="PIRSF" id="PIRSF009290">
    <property type="entry name" value="FrlB"/>
    <property type="match status" value="1"/>
</dbReference>
<feature type="domain" description="SIS" evidence="1">
    <location>
        <begin position="33"/>
        <end position="172"/>
    </location>
</feature>
<keyword evidence="2" id="KW-0808">Transferase</keyword>
<dbReference type="GO" id="GO:0004360">
    <property type="term" value="F:glutamine-fructose-6-phosphate transaminase (isomerizing) activity"/>
    <property type="evidence" value="ECO:0007669"/>
    <property type="project" value="TreeGrafter"/>
</dbReference>